<comment type="caution">
    <text evidence="1">The sequence shown here is derived from an EMBL/GenBank/DDBJ whole genome shotgun (WGS) entry which is preliminary data.</text>
</comment>
<dbReference type="AlphaFoldDB" id="A0A5M6DL75"/>
<accession>A0A5M6DL75</accession>
<dbReference type="Proteomes" id="UP000324479">
    <property type="component" value="Unassembled WGS sequence"/>
</dbReference>
<sequence length="76" mass="8618">MNQRKEKRAAQSPKRTSISKDEVVTLKVMMEAFDIRDRRTALKLLKAYGLPTSPVAGRVLVNGELLHEATKNRPEQ</sequence>
<reference evidence="1 2" key="1">
    <citation type="submission" date="2019-08" db="EMBL/GenBank/DDBJ databases">
        <authorList>
            <person name="Dhanesh K."/>
            <person name="Kumar G."/>
            <person name="Sasikala C."/>
            <person name="Venkata Ramana C."/>
        </authorList>
    </citation>
    <scope>NUCLEOTIDE SEQUENCE [LARGE SCALE GENOMIC DNA]</scope>
    <source>
        <strain evidence="1 2">JC645</strain>
    </source>
</reference>
<organism evidence="1 2">
    <name type="scientific">Roseiconus nitratireducens</name>
    <dbReference type="NCBI Taxonomy" id="2605748"/>
    <lineage>
        <taxon>Bacteria</taxon>
        <taxon>Pseudomonadati</taxon>
        <taxon>Planctomycetota</taxon>
        <taxon>Planctomycetia</taxon>
        <taxon>Pirellulales</taxon>
        <taxon>Pirellulaceae</taxon>
        <taxon>Roseiconus</taxon>
    </lineage>
</organism>
<evidence type="ECO:0000313" key="1">
    <source>
        <dbReference type="EMBL" id="KAA5547002.1"/>
    </source>
</evidence>
<keyword evidence="2" id="KW-1185">Reference proteome</keyword>
<dbReference type="RefSeq" id="WP_150074109.1">
    <property type="nucleotide sequence ID" value="NZ_VWOX01000001.1"/>
</dbReference>
<protein>
    <submittedName>
        <fullName evidence="1">sn-glycerol-1-phosphate dehydrogenase</fullName>
    </submittedName>
</protein>
<dbReference type="EMBL" id="VWOX01000001">
    <property type="protein sequence ID" value="KAA5547002.1"/>
    <property type="molecule type" value="Genomic_DNA"/>
</dbReference>
<evidence type="ECO:0000313" key="2">
    <source>
        <dbReference type="Proteomes" id="UP000324479"/>
    </source>
</evidence>
<proteinExistence type="predicted"/>
<gene>
    <name evidence="1" type="ORF">FYK55_00870</name>
</gene>
<name>A0A5M6DL75_9BACT</name>